<dbReference type="SUPFAM" id="SSF53756">
    <property type="entry name" value="UDP-Glycosyltransferase/glycogen phosphorylase"/>
    <property type="match status" value="1"/>
</dbReference>
<accession>A0A6J5LRZ8</accession>
<evidence type="ECO:0000313" key="1">
    <source>
        <dbReference type="EMBL" id="CAB4137108.1"/>
    </source>
</evidence>
<sequence>MKILVLTQSFSGCGYHRLMLPVSMMQKEKARITDTFPEEFDYDIVNINRLWPKDDIIKLRQKHGFKLVVDVDDFWILDNHHLDFDTYNEHLVDIKIVKHLKEADLVTCTHERLAEKVYYHNKNVEVLPNAIPYGQNQFTSERNESDLVRLFWAGGISHENDLKILKPVMKKVLNSDLKYKVKMIIGGYSDSNHTEEYYWKKMAAYFTADALLPNMAYRGLPVFEYYQMYLESDIKLIPLRKTQFNAYKSNLKILEAAGKGIPVIASKVNPYLGFPEDIVFYENWNENIKTLVEDADLRKEKGRLLFEYCDKNYNFDKINQKRYSLFSALLK</sequence>
<proteinExistence type="predicted"/>
<gene>
    <name evidence="1" type="ORF">UFOVP318_6</name>
</gene>
<reference evidence="1" key="1">
    <citation type="submission" date="2020-04" db="EMBL/GenBank/DDBJ databases">
        <authorList>
            <person name="Chiriac C."/>
            <person name="Salcher M."/>
            <person name="Ghai R."/>
            <person name="Kavagutti S V."/>
        </authorList>
    </citation>
    <scope>NUCLEOTIDE SEQUENCE</scope>
</reference>
<dbReference type="GO" id="GO:0016740">
    <property type="term" value="F:transferase activity"/>
    <property type="evidence" value="ECO:0007669"/>
    <property type="project" value="UniProtKB-KW"/>
</dbReference>
<dbReference type="EMBL" id="LR796337">
    <property type="protein sequence ID" value="CAB4137108.1"/>
    <property type="molecule type" value="Genomic_DNA"/>
</dbReference>
<dbReference type="Gene3D" id="3.40.50.2000">
    <property type="entry name" value="Glycogen Phosphorylase B"/>
    <property type="match status" value="2"/>
</dbReference>
<protein>
    <submittedName>
        <fullName evidence="1">RfaG Glycosyltransferase</fullName>
    </submittedName>
</protein>
<organism evidence="1">
    <name type="scientific">uncultured Caudovirales phage</name>
    <dbReference type="NCBI Taxonomy" id="2100421"/>
    <lineage>
        <taxon>Viruses</taxon>
        <taxon>Duplodnaviria</taxon>
        <taxon>Heunggongvirae</taxon>
        <taxon>Uroviricota</taxon>
        <taxon>Caudoviricetes</taxon>
        <taxon>Peduoviridae</taxon>
        <taxon>Maltschvirus</taxon>
        <taxon>Maltschvirus maltsch</taxon>
    </lineage>
</organism>
<keyword evidence="1" id="KW-0808">Transferase</keyword>
<name>A0A6J5LRZ8_9CAUD</name>